<reference evidence="3" key="1">
    <citation type="journal article" date="2022" name="bioRxiv">
        <title>Genomics of Preaxostyla Flagellates Illuminates Evolutionary Transitions and the Path Towards Mitochondrial Loss.</title>
        <authorList>
            <person name="Novak L.V.F."/>
            <person name="Treitli S.C."/>
            <person name="Pyrih J."/>
            <person name="Halakuc P."/>
            <person name="Pipaliya S.V."/>
            <person name="Vacek V."/>
            <person name="Brzon O."/>
            <person name="Soukal P."/>
            <person name="Eme L."/>
            <person name="Dacks J.B."/>
            <person name="Karnkowska A."/>
            <person name="Elias M."/>
            <person name="Hampl V."/>
        </authorList>
    </citation>
    <scope>NUCLEOTIDE SEQUENCE</scope>
    <source>
        <strain evidence="3">RCP-MX</strain>
    </source>
</reference>
<accession>A0ABQ8ULC5</accession>
<keyword evidence="4" id="KW-1185">Reference proteome</keyword>
<name>A0ABQ8ULC5_9EUKA</name>
<comment type="caution">
    <text evidence="3">The sequence shown here is derived from an EMBL/GenBank/DDBJ whole genome shotgun (WGS) entry which is preliminary data.</text>
</comment>
<organism evidence="3 4">
    <name type="scientific">Paratrimastix pyriformis</name>
    <dbReference type="NCBI Taxonomy" id="342808"/>
    <lineage>
        <taxon>Eukaryota</taxon>
        <taxon>Metamonada</taxon>
        <taxon>Preaxostyla</taxon>
        <taxon>Paratrimastigidae</taxon>
        <taxon>Paratrimastix</taxon>
    </lineage>
</organism>
<evidence type="ECO:0000259" key="2">
    <source>
        <dbReference type="PROSITE" id="PS50001"/>
    </source>
</evidence>
<dbReference type="Proteomes" id="UP001141327">
    <property type="component" value="Unassembled WGS sequence"/>
</dbReference>
<feature type="domain" description="SH2" evidence="2">
    <location>
        <begin position="531"/>
        <end position="627"/>
    </location>
</feature>
<dbReference type="PROSITE" id="PS50001">
    <property type="entry name" value="SH2"/>
    <property type="match status" value="1"/>
</dbReference>
<keyword evidence="1" id="KW-0727">SH2 domain</keyword>
<sequence length="674" mass="73433">MMQGMPGMQKVRVLAVFANAKQDPDLRLMNEHRAIQQCVSSNPNLELEVLPSSTIHQLQQRLMKDPRFRIIHFSGHATAQGLVFENEKSSAPHVVPPRAMAELLSGCCPPLECVVLVACSTLAQGELLSTTSRLPYVIAMSERISNRDASLFVNGFYSALASGSDVVAAFHEGRRAISLDRENGGSIVVLLPNASIHPYPPGDQFGGGQMMTQRPEAMMGPQGALMSQQGMRGGEGAMGSQQAAMMCMRADPMQMQAMRGDMRADPMQMQAMRGDMQMQGMRGDMRTEMGPQGMRAEAIMTQQGMVGMRGAEGPMGPMSGWGPDPAMGMRMMGSMQPGGMMAGGYPGGPMGSMMGGDQAAMAAMMMGGGPGGMEGALSSSHFTASRMAATTGGMASSPMGTVMGPRGIPMSLHHSISSPMSFESRQPVLSDHQQQTLARVHKLLDPFDDACKFWSLLVIQETIQWTQFITLLSQSVSHLRKHPTSERYLRVFLAEKDGLVSLERFADFCRYFGTPLSTAIHRARRVLKERWFHGMVSRARVPELLAGKPAGTFMVRFSQSKPGTYAADIVGPDMKPQHPAHPSLGVVRLWWPWVAGPQFHDITWDQDGVVHHLKEGYKRYKNMCDLVLSTPSMSAPLDHPPASRFAEFHNQPLSPCSTDDEFDDAMVRPAGCAP</sequence>
<dbReference type="SUPFAM" id="SSF55550">
    <property type="entry name" value="SH2 domain"/>
    <property type="match status" value="1"/>
</dbReference>
<dbReference type="Gene3D" id="3.30.505.10">
    <property type="entry name" value="SH2 domain"/>
    <property type="match status" value="1"/>
</dbReference>
<dbReference type="CDD" id="cd00173">
    <property type="entry name" value="SH2"/>
    <property type="match status" value="1"/>
</dbReference>
<proteinExistence type="predicted"/>
<dbReference type="InterPro" id="IPR024983">
    <property type="entry name" value="CHAT_dom"/>
</dbReference>
<gene>
    <name evidence="3" type="ORF">PAPYR_4358</name>
</gene>
<protein>
    <recommendedName>
        <fullName evidence="2">SH2 domain-containing protein</fullName>
    </recommendedName>
</protein>
<evidence type="ECO:0000313" key="4">
    <source>
        <dbReference type="Proteomes" id="UP001141327"/>
    </source>
</evidence>
<dbReference type="EMBL" id="JAPMOS010000018">
    <property type="protein sequence ID" value="KAJ4459623.1"/>
    <property type="molecule type" value="Genomic_DNA"/>
</dbReference>
<dbReference type="Pfam" id="PF00017">
    <property type="entry name" value="SH2"/>
    <property type="match status" value="1"/>
</dbReference>
<evidence type="ECO:0000256" key="1">
    <source>
        <dbReference type="PROSITE-ProRule" id="PRU00191"/>
    </source>
</evidence>
<dbReference type="Pfam" id="PF12770">
    <property type="entry name" value="CHAT"/>
    <property type="match status" value="1"/>
</dbReference>
<dbReference type="InterPro" id="IPR000980">
    <property type="entry name" value="SH2"/>
</dbReference>
<evidence type="ECO:0000313" key="3">
    <source>
        <dbReference type="EMBL" id="KAJ4459623.1"/>
    </source>
</evidence>
<dbReference type="InterPro" id="IPR036860">
    <property type="entry name" value="SH2_dom_sf"/>
</dbReference>